<keyword evidence="3 6" id="KW-0808">Transferase</keyword>
<dbReference type="InterPro" id="IPR036803">
    <property type="entry name" value="Porphobilinogen_deaminase_C_sf"/>
</dbReference>
<evidence type="ECO:0000313" key="10">
    <source>
        <dbReference type="EMBL" id="GAA1504497.1"/>
    </source>
</evidence>
<dbReference type="SUPFAM" id="SSF54782">
    <property type="entry name" value="Porphobilinogen deaminase (hydroxymethylbilane synthase), C-terminal domain"/>
    <property type="match status" value="1"/>
</dbReference>
<proteinExistence type="inferred from homology"/>
<comment type="caution">
    <text evidence="10">The sequence shown here is derived from an EMBL/GenBank/DDBJ whole genome shotgun (WGS) entry which is preliminary data.</text>
</comment>
<feature type="region of interest" description="Disordered" evidence="7">
    <location>
        <begin position="306"/>
        <end position="336"/>
    </location>
</feature>
<comment type="function">
    <text evidence="1 6">Tetrapolymerization of the monopyrrole PBG into the hydroxymethylbilane pre-uroporphyrinogen in several discrete steps.</text>
</comment>
<dbReference type="PANTHER" id="PTHR11557">
    <property type="entry name" value="PORPHOBILINOGEN DEAMINASE"/>
    <property type="match status" value="1"/>
</dbReference>
<dbReference type="PIRSF" id="PIRSF001438">
    <property type="entry name" value="4pyrrol_synth_OHMeBilane_synth"/>
    <property type="match status" value="1"/>
</dbReference>
<evidence type="ECO:0000259" key="9">
    <source>
        <dbReference type="Pfam" id="PF03900"/>
    </source>
</evidence>
<evidence type="ECO:0000256" key="5">
    <source>
        <dbReference type="ARBA" id="ARBA00048169"/>
    </source>
</evidence>
<dbReference type="PRINTS" id="PR00151">
    <property type="entry name" value="PORPHBDMNASE"/>
</dbReference>
<feature type="domain" description="Porphobilinogen deaminase C-terminal" evidence="9">
    <location>
        <begin position="225"/>
        <end position="305"/>
    </location>
</feature>
<keyword evidence="4 6" id="KW-0627">Porphyrin biosynthesis</keyword>
<dbReference type="InterPro" id="IPR000860">
    <property type="entry name" value="HemC"/>
</dbReference>
<evidence type="ECO:0000256" key="4">
    <source>
        <dbReference type="ARBA" id="ARBA00023244"/>
    </source>
</evidence>
<evidence type="ECO:0000256" key="6">
    <source>
        <dbReference type="HAMAP-Rule" id="MF_00260"/>
    </source>
</evidence>
<evidence type="ECO:0000256" key="7">
    <source>
        <dbReference type="SAM" id="MobiDB-lite"/>
    </source>
</evidence>
<accession>A0ABN1ZTT7</accession>
<evidence type="ECO:0000256" key="3">
    <source>
        <dbReference type="ARBA" id="ARBA00022679"/>
    </source>
</evidence>
<keyword evidence="11" id="KW-1185">Reference proteome</keyword>
<dbReference type="Proteomes" id="UP001500842">
    <property type="component" value="Unassembled WGS sequence"/>
</dbReference>
<evidence type="ECO:0000256" key="1">
    <source>
        <dbReference type="ARBA" id="ARBA00002869"/>
    </source>
</evidence>
<dbReference type="PANTHER" id="PTHR11557:SF0">
    <property type="entry name" value="PORPHOBILINOGEN DEAMINASE"/>
    <property type="match status" value="1"/>
</dbReference>
<dbReference type="EC" id="2.5.1.61" evidence="6"/>
<comment type="miscellaneous">
    <text evidence="6">The porphobilinogen subunits are added to the dipyrromethane group.</text>
</comment>
<name>A0ABN1ZTT7_9ACTN</name>
<dbReference type="InterPro" id="IPR022418">
    <property type="entry name" value="Porphobilinogen_deaminase_C"/>
</dbReference>
<dbReference type="PROSITE" id="PS00533">
    <property type="entry name" value="PORPHOBILINOGEN_DEAM"/>
    <property type="match status" value="1"/>
</dbReference>
<comment type="cofactor">
    <cofactor evidence="6">
        <name>dipyrromethane</name>
        <dbReference type="ChEBI" id="CHEBI:60342"/>
    </cofactor>
    <text evidence="6">Binds 1 dipyrromethane group covalently.</text>
</comment>
<organism evidence="10 11">
    <name type="scientific">Nocardioides humi</name>
    <dbReference type="NCBI Taxonomy" id="449461"/>
    <lineage>
        <taxon>Bacteria</taxon>
        <taxon>Bacillati</taxon>
        <taxon>Actinomycetota</taxon>
        <taxon>Actinomycetes</taxon>
        <taxon>Propionibacteriales</taxon>
        <taxon>Nocardioidaceae</taxon>
        <taxon>Nocardioides</taxon>
    </lineage>
</organism>
<evidence type="ECO:0000256" key="2">
    <source>
        <dbReference type="ARBA" id="ARBA00005638"/>
    </source>
</evidence>
<dbReference type="Pfam" id="PF01379">
    <property type="entry name" value="Porphobil_deam"/>
    <property type="match status" value="1"/>
</dbReference>
<dbReference type="Gene3D" id="3.30.160.40">
    <property type="entry name" value="Porphobilinogen deaminase, C-terminal domain"/>
    <property type="match status" value="1"/>
</dbReference>
<dbReference type="NCBIfam" id="TIGR00212">
    <property type="entry name" value="hemC"/>
    <property type="match status" value="1"/>
</dbReference>
<dbReference type="SUPFAM" id="SSF53850">
    <property type="entry name" value="Periplasmic binding protein-like II"/>
    <property type="match status" value="1"/>
</dbReference>
<reference evidence="10 11" key="1">
    <citation type="journal article" date="2019" name="Int. J. Syst. Evol. Microbiol.">
        <title>The Global Catalogue of Microorganisms (GCM) 10K type strain sequencing project: providing services to taxonomists for standard genome sequencing and annotation.</title>
        <authorList>
            <consortium name="The Broad Institute Genomics Platform"/>
            <consortium name="The Broad Institute Genome Sequencing Center for Infectious Disease"/>
            <person name="Wu L."/>
            <person name="Ma J."/>
        </authorList>
    </citation>
    <scope>NUCLEOTIDE SEQUENCE [LARGE SCALE GENOMIC DNA]</scope>
    <source>
        <strain evidence="10 11">JCM 14942</strain>
    </source>
</reference>
<comment type="subunit">
    <text evidence="6">Monomer.</text>
</comment>
<evidence type="ECO:0000259" key="8">
    <source>
        <dbReference type="Pfam" id="PF01379"/>
    </source>
</evidence>
<comment type="similarity">
    <text evidence="2 6">Belongs to the HMBS family.</text>
</comment>
<dbReference type="HAMAP" id="MF_00260">
    <property type="entry name" value="Porphobil_deam"/>
    <property type="match status" value="1"/>
</dbReference>
<dbReference type="Gene3D" id="3.40.190.10">
    <property type="entry name" value="Periplasmic binding protein-like II"/>
    <property type="match status" value="2"/>
</dbReference>
<gene>
    <name evidence="6 10" type="primary">hemC</name>
    <name evidence="10" type="ORF">GCM10009788_04880</name>
</gene>
<sequence>MTTLRIGTRRSALATTQSGHVAAALEDRGVATALVEITTDGDRSQATDTPLAGVPSTGVFVSALRDALLAGEVDVAVHSLKDLPTYAAEGIALAAVPPREDPRDVVVARDGLTLGELPQGSRVATGSPRRVAQIEALGLGVDLVGVRGNVDTRIGRVREGRYDAVVLARAGLARLGRLDEVTEVLDPLQVLPAPGQGALAVECRADDSATLGLLAQLDDPGTRAAVTAERTLMATLEGGCAAPIGALAEVAEGDDGPELWLRAVVLSEDGALAVRRSASAALGPEPASWPADAAKLGGDLGAEMLADGADELMARPNRSPDPNSHPSARSAEVPNP</sequence>
<evidence type="ECO:0000313" key="11">
    <source>
        <dbReference type="Proteomes" id="UP001500842"/>
    </source>
</evidence>
<protein>
    <recommendedName>
        <fullName evidence="6">Porphobilinogen deaminase</fullName>
        <shortName evidence="6">PBG</shortName>
        <ecNumber evidence="6">2.5.1.61</ecNumber>
    </recommendedName>
    <alternativeName>
        <fullName evidence="6">Hydroxymethylbilane synthase</fullName>
        <shortName evidence="6">HMBS</shortName>
    </alternativeName>
    <alternativeName>
        <fullName evidence="6">Pre-uroporphyrinogen synthase</fullName>
    </alternativeName>
</protein>
<feature type="modified residue" description="S-(dipyrrolylmethanemethyl)cysteine" evidence="6">
    <location>
        <position position="240"/>
    </location>
</feature>
<dbReference type="InterPro" id="IPR022419">
    <property type="entry name" value="Porphobilin_deaminase_cofac_BS"/>
</dbReference>
<feature type="domain" description="Porphobilinogen deaminase N-terminal" evidence="8">
    <location>
        <begin position="4"/>
        <end position="210"/>
    </location>
</feature>
<dbReference type="InterPro" id="IPR022417">
    <property type="entry name" value="Porphobilin_deaminase_N"/>
</dbReference>
<dbReference type="Pfam" id="PF03900">
    <property type="entry name" value="Porphobil_deamC"/>
    <property type="match status" value="1"/>
</dbReference>
<comment type="catalytic activity">
    <reaction evidence="5 6">
        <text>4 porphobilinogen + H2O = hydroxymethylbilane + 4 NH4(+)</text>
        <dbReference type="Rhea" id="RHEA:13185"/>
        <dbReference type="ChEBI" id="CHEBI:15377"/>
        <dbReference type="ChEBI" id="CHEBI:28938"/>
        <dbReference type="ChEBI" id="CHEBI:57845"/>
        <dbReference type="ChEBI" id="CHEBI:58126"/>
        <dbReference type="EC" id="2.5.1.61"/>
    </reaction>
</comment>
<dbReference type="RefSeq" id="WP_344110958.1">
    <property type="nucleotide sequence ID" value="NZ_BAAAOR010000004.1"/>
</dbReference>
<dbReference type="EMBL" id="BAAAOR010000004">
    <property type="protein sequence ID" value="GAA1504497.1"/>
    <property type="molecule type" value="Genomic_DNA"/>
</dbReference>